<dbReference type="InParanoid" id="A0A1X7VHF7"/>
<reference evidence="1" key="1">
    <citation type="submission" date="2017-05" db="UniProtKB">
        <authorList>
            <consortium name="EnsemblMetazoa"/>
        </authorList>
    </citation>
    <scope>IDENTIFICATION</scope>
</reference>
<dbReference type="AlphaFoldDB" id="A0A1X7VHF7"/>
<name>A0A1X7VHF7_AMPQE</name>
<sequence>MKRKGIKGFQHFVVNATLPGLVVARQVVDGPVTQFNLLKKDTQIMEDDLPNVYPPKGMSSERKWYLYVKIRSLCRCKCNDVTCPLPDAPRQTRSS</sequence>
<accession>A0A1X7VHF7</accession>
<dbReference type="EnsemblMetazoa" id="Aqu2.1.39476_001">
    <property type="protein sequence ID" value="Aqu2.1.39476_001"/>
    <property type="gene ID" value="Aqu2.1.39476"/>
</dbReference>
<evidence type="ECO:0000313" key="1">
    <source>
        <dbReference type="EnsemblMetazoa" id="Aqu2.1.39476_001"/>
    </source>
</evidence>
<protein>
    <submittedName>
        <fullName evidence="1">Uncharacterized protein</fullName>
    </submittedName>
</protein>
<proteinExistence type="predicted"/>
<organism evidence="1">
    <name type="scientific">Amphimedon queenslandica</name>
    <name type="common">Sponge</name>
    <dbReference type="NCBI Taxonomy" id="400682"/>
    <lineage>
        <taxon>Eukaryota</taxon>
        <taxon>Metazoa</taxon>
        <taxon>Porifera</taxon>
        <taxon>Demospongiae</taxon>
        <taxon>Heteroscleromorpha</taxon>
        <taxon>Haplosclerida</taxon>
        <taxon>Niphatidae</taxon>
        <taxon>Amphimedon</taxon>
    </lineage>
</organism>